<dbReference type="InterPro" id="IPR021109">
    <property type="entry name" value="Peptidase_aspartic_dom_sf"/>
</dbReference>
<evidence type="ECO:0000313" key="2">
    <source>
        <dbReference type="Proteomes" id="UP001057375"/>
    </source>
</evidence>
<protein>
    <submittedName>
        <fullName evidence="1">Uncharacterized protein</fullName>
    </submittedName>
</protein>
<comment type="caution">
    <text evidence="1">The sequence shown here is derived from an EMBL/GenBank/DDBJ whole genome shotgun (WGS) entry which is preliminary data.</text>
</comment>
<dbReference type="Gene3D" id="2.40.70.10">
    <property type="entry name" value="Acid Proteases"/>
    <property type="match status" value="1"/>
</dbReference>
<feature type="non-terminal residue" evidence="1">
    <location>
        <position position="151"/>
    </location>
</feature>
<feature type="non-terminal residue" evidence="1">
    <location>
        <position position="1"/>
    </location>
</feature>
<dbReference type="EMBL" id="BQXS01007870">
    <property type="protein sequence ID" value="GKT28644.1"/>
    <property type="molecule type" value="Genomic_DNA"/>
</dbReference>
<name>A0ABQ5K7W8_9EUKA</name>
<accession>A0ABQ5K7W8</accession>
<dbReference type="CDD" id="cd00303">
    <property type="entry name" value="retropepsin_like"/>
    <property type="match status" value="1"/>
</dbReference>
<organism evidence="1 2">
    <name type="scientific">Aduncisulcus paluster</name>
    <dbReference type="NCBI Taxonomy" id="2918883"/>
    <lineage>
        <taxon>Eukaryota</taxon>
        <taxon>Metamonada</taxon>
        <taxon>Carpediemonas-like organisms</taxon>
        <taxon>Aduncisulcus</taxon>
    </lineage>
</organism>
<gene>
    <name evidence="1" type="ORF">ADUPG1_005004</name>
</gene>
<evidence type="ECO:0000313" key="1">
    <source>
        <dbReference type="EMBL" id="GKT28644.1"/>
    </source>
</evidence>
<dbReference type="Proteomes" id="UP001057375">
    <property type="component" value="Unassembled WGS sequence"/>
</dbReference>
<keyword evidence="2" id="KW-1185">Reference proteome</keyword>
<sequence>PKLRRSTSTGSKQGSEYNEDIYLIGSVTDGSGSIPVKALLDTGCQVNMLDSNTLDKLPDAKRKDLSPPIKVSYDGVIETHSVAYEVTLKASNVSTAEAVIAPISVIKSSIIPNEQMVIGSRWCLETGIVKTLIGERHVDDIPDEDDVMFMR</sequence>
<reference evidence="1" key="1">
    <citation type="submission" date="2022-03" db="EMBL/GenBank/DDBJ databases">
        <title>Draft genome sequence of Aduncisulcus paluster, a free-living microaerophilic Fornicata.</title>
        <authorList>
            <person name="Yuyama I."/>
            <person name="Kume K."/>
            <person name="Tamura T."/>
            <person name="Inagaki Y."/>
            <person name="Hashimoto T."/>
        </authorList>
    </citation>
    <scope>NUCLEOTIDE SEQUENCE</scope>
    <source>
        <strain evidence="1">NY0171</strain>
    </source>
</reference>
<proteinExistence type="predicted"/>